<keyword evidence="1" id="KW-1133">Transmembrane helix</keyword>
<dbReference type="PIRSF" id="PIRSF006162">
    <property type="entry name" value="PgpA"/>
    <property type="match status" value="1"/>
</dbReference>
<proteinExistence type="predicted"/>
<keyword evidence="4" id="KW-1185">Reference proteome</keyword>
<evidence type="ECO:0000313" key="3">
    <source>
        <dbReference type="EMBL" id="PWW81492.1"/>
    </source>
</evidence>
<feature type="transmembrane region" description="Helical" evidence="1">
    <location>
        <begin position="84"/>
        <end position="107"/>
    </location>
</feature>
<keyword evidence="1" id="KW-0472">Membrane</keyword>
<organism evidence="3 4">
    <name type="scientific">Prosthecochloris marina</name>
    <dbReference type="NCBI Taxonomy" id="2017681"/>
    <lineage>
        <taxon>Bacteria</taxon>
        <taxon>Pseudomonadati</taxon>
        <taxon>Chlorobiota</taxon>
        <taxon>Chlorobiia</taxon>
        <taxon>Chlorobiales</taxon>
        <taxon>Chlorobiaceae</taxon>
        <taxon>Prosthecochloris</taxon>
    </lineage>
</organism>
<feature type="transmembrane region" description="Helical" evidence="1">
    <location>
        <begin position="132"/>
        <end position="152"/>
    </location>
</feature>
<dbReference type="Proteomes" id="UP000246278">
    <property type="component" value="Unassembled WGS sequence"/>
</dbReference>
<name>A0A317T445_9CHLB</name>
<dbReference type="InterPro" id="IPR007686">
    <property type="entry name" value="YutG/PgpA"/>
</dbReference>
<dbReference type="SUPFAM" id="SSF101307">
    <property type="entry name" value="YutG-like"/>
    <property type="match status" value="1"/>
</dbReference>
<evidence type="ECO:0000259" key="2">
    <source>
        <dbReference type="Pfam" id="PF04608"/>
    </source>
</evidence>
<reference evidence="4" key="1">
    <citation type="submission" date="2017-10" db="EMBL/GenBank/DDBJ databases">
        <authorList>
            <person name="Gaisin V.A."/>
            <person name="Rysina M.S."/>
            <person name="Grouzdev D.S."/>
        </authorList>
    </citation>
    <scope>NUCLEOTIDE SEQUENCE [LARGE SCALE GENOMIC DNA]</scope>
    <source>
        <strain evidence="4">V1</strain>
    </source>
</reference>
<dbReference type="PANTHER" id="PTHR36305">
    <property type="entry name" value="PHOSPHATIDYLGLYCEROPHOSPHATASE A"/>
    <property type="match status" value="1"/>
</dbReference>
<comment type="caution">
    <text evidence="3">The sequence shown here is derived from an EMBL/GenBank/DDBJ whole genome shotgun (WGS) entry which is preliminary data.</text>
</comment>
<keyword evidence="1" id="KW-0812">Transmembrane</keyword>
<dbReference type="InterPro" id="IPR026037">
    <property type="entry name" value="PgpA"/>
</dbReference>
<evidence type="ECO:0000313" key="4">
    <source>
        <dbReference type="Proteomes" id="UP000246278"/>
    </source>
</evidence>
<accession>A0A317T445</accession>
<feature type="transmembrane region" description="Helical" evidence="1">
    <location>
        <begin position="46"/>
        <end position="64"/>
    </location>
</feature>
<gene>
    <name evidence="3" type="ORF">CR164_10725</name>
</gene>
<dbReference type="Pfam" id="PF04608">
    <property type="entry name" value="PgpA"/>
    <property type="match status" value="1"/>
</dbReference>
<dbReference type="EMBL" id="PDNZ01000007">
    <property type="protein sequence ID" value="PWW81492.1"/>
    <property type="molecule type" value="Genomic_DNA"/>
</dbReference>
<evidence type="ECO:0000256" key="1">
    <source>
        <dbReference type="SAM" id="Phobius"/>
    </source>
</evidence>
<protein>
    <submittedName>
        <fullName evidence="3">Phosphatidylglycerophosphatase A</fullName>
    </submittedName>
</protein>
<dbReference type="CDD" id="cd06971">
    <property type="entry name" value="PgpA"/>
    <property type="match status" value="1"/>
</dbReference>
<dbReference type="GO" id="GO:0008962">
    <property type="term" value="F:phosphatidylglycerophosphatase activity"/>
    <property type="evidence" value="ECO:0007669"/>
    <property type="project" value="InterPro"/>
</dbReference>
<sequence length="158" mass="16919">MKTFFAKFVGSCAGLGFFPFAPGTVTSVVAAVFFAAVPAFQQLEIAVSAVGVVFVVGLWSAGVMEEIYGRDPSQVTIDEVAGQWIALLLLPVGWLPVVMGFAAFRFFDILKPEPVNFAQKLPGGWGVMVDDLLAGVYANLSVRIVLWLLSFFPATAPL</sequence>
<dbReference type="InterPro" id="IPR036681">
    <property type="entry name" value="PgpA-like_sf"/>
</dbReference>
<dbReference type="AlphaFoldDB" id="A0A317T445"/>
<feature type="domain" description="YutG/PgpA" evidence="2">
    <location>
        <begin position="9"/>
        <end position="145"/>
    </location>
</feature>
<dbReference type="PANTHER" id="PTHR36305:SF1">
    <property type="entry name" value="PHOSPHATIDYLGLYCEROPHOSPHATASE A"/>
    <property type="match status" value="1"/>
</dbReference>
<dbReference type="GO" id="GO:0006629">
    <property type="term" value="P:lipid metabolic process"/>
    <property type="evidence" value="ECO:0007669"/>
    <property type="project" value="InterPro"/>
</dbReference>
<dbReference type="OrthoDB" id="9804091at2"/>
<dbReference type="RefSeq" id="WP_110023986.1">
    <property type="nucleotide sequence ID" value="NZ_PDNZ01000007.1"/>
</dbReference>